<dbReference type="OrthoDB" id="9801834at2"/>
<evidence type="ECO:0000256" key="1">
    <source>
        <dbReference type="ARBA" id="ARBA00001933"/>
    </source>
</evidence>
<dbReference type="PIRSF" id="PIRSF000521">
    <property type="entry name" value="Transaminase_4ab_Lys_Orn"/>
    <property type="match status" value="1"/>
</dbReference>
<evidence type="ECO:0000313" key="5">
    <source>
        <dbReference type="EMBL" id="PKU23757.1"/>
    </source>
</evidence>
<dbReference type="AlphaFoldDB" id="A0A2N3PTP2"/>
<dbReference type="GO" id="GO:0030170">
    <property type="term" value="F:pyridoxal phosphate binding"/>
    <property type="evidence" value="ECO:0007669"/>
    <property type="project" value="InterPro"/>
</dbReference>
<evidence type="ECO:0000256" key="2">
    <source>
        <dbReference type="ARBA" id="ARBA00008954"/>
    </source>
</evidence>
<comment type="cofactor">
    <cofactor evidence="1">
        <name>pyridoxal 5'-phosphate</name>
        <dbReference type="ChEBI" id="CHEBI:597326"/>
    </cofactor>
</comment>
<dbReference type="GO" id="GO:0008483">
    <property type="term" value="F:transaminase activity"/>
    <property type="evidence" value="ECO:0007669"/>
    <property type="project" value="UniProtKB-KW"/>
</dbReference>
<dbReference type="Gene3D" id="3.90.1150.10">
    <property type="entry name" value="Aspartate Aminotransferase, domain 1"/>
    <property type="match status" value="1"/>
</dbReference>
<dbReference type="SUPFAM" id="SSF53383">
    <property type="entry name" value="PLP-dependent transferases"/>
    <property type="match status" value="1"/>
</dbReference>
<organism evidence="5 6">
    <name type="scientific">Telmatospirillum siberiense</name>
    <dbReference type="NCBI Taxonomy" id="382514"/>
    <lineage>
        <taxon>Bacteria</taxon>
        <taxon>Pseudomonadati</taxon>
        <taxon>Pseudomonadota</taxon>
        <taxon>Alphaproteobacteria</taxon>
        <taxon>Rhodospirillales</taxon>
        <taxon>Rhodospirillaceae</taxon>
        <taxon>Telmatospirillum</taxon>
    </lineage>
</organism>
<comment type="similarity">
    <text evidence="2 4">Belongs to the class-III pyridoxal-phosphate-dependent aminotransferase family.</text>
</comment>
<dbReference type="InterPro" id="IPR015422">
    <property type="entry name" value="PyrdxlP-dep_Trfase_small"/>
</dbReference>
<keyword evidence="5" id="KW-0032">Aminotransferase</keyword>
<protein>
    <submittedName>
        <fullName evidence="5">Aspartate aminotransferase family protein</fullName>
    </submittedName>
</protein>
<proteinExistence type="inferred from homology"/>
<dbReference type="Proteomes" id="UP000233293">
    <property type="component" value="Unassembled WGS sequence"/>
</dbReference>
<comment type="caution">
    <text evidence="5">The sequence shown here is derived from an EMBL/GenBank/DDBJ whole genome shotgun (WGS) entry which is preliminary data.</text>
</comment>
<evidence type="ECO:0000256" key="4">
    <source>
        <dbReference type="RuleBase" id="RU003560"/>
    </source>
</evidence>
<dbReference type="InterPro" id="IPR015424">
    <property type="entry name" value="PyrdxlP-dep_Trfase"/>
</dbReference>
<dbReference type="InterPro" id="IPR005814">
    <property type="entry name" value="Aminotrans_3"/>
</dbReference>
<keyword evidence="6" id="KW-1185">Reference proteome</keyword>
<dbReference type="Pfam" id="PF00202">
    <property type="entry name" value="Aminotran_3"/>
    <property type="match status" value="1"/>
</dbReference>
<keyword evidence="3 4" id="KW-0663">Pyridoxal phosphate</keyword>
<sequence length="423" mass="44767">MTQSLLDRRRVLGPAYRLFYAEPLHLVRGKGVELFDADGRRYLDAYNNVPVLGHAHPAVVEALARQASLLNTHTRYLHDAVLDYAERLVATFPDPLIRAMFTCSGSEANDLALRIAMTATGGNGVIVTANAYHGVTALLAAMSPSLGLPTAPTVRTVPPPDSYRGQGDVGAAFGRSVAAAVADMRRAGIGVAALLVDTTFASDGLFFDPVDHLDEAVAAVRAAGGLFIADEVQGGFGRSGRMWSFLRHSLVPDLVTLGKPMGNGHPIGGVVTRGDLLDIFGARSRYFNTFGGNTVSAAVGLAVLETIQSEDLPGHAARLGEQLSERLSSLRGHPSVGDIRGTGLYRGIELVTDRETREPATDLAKAVTDDMARNGVLIGVCGGASNVLKIRPPLAFQAAHVEELVEALDKSLSRCAGAQSRER</sequence>
<dbReference type="CDD" id="cd00610">
    <property type="entry name" value="OAT_like"/>
    <property type="match status" value="1"/>
</dbReference>
<dbReference type="RefSeq" id="WP_101251393.1">
    <property type="nucleotide sequence ID" value="NZ_PIUM01000017.1"/>
</dbReference>
<dbReference type="Gene3D" id="3.40.640.10">
    <property type="entry name" value="Type I PLP-dependent aspartate aminotransferase-like (Major domain)"/>
    <property type="match status" value="1"/>
</dbReference>
<dbReference type="InterPro" id="IPR015421">
    <property type="entry name" value="PyrdxlP-dep_Trfase_major"/>
</dbReference>
<evidence type="ECO:0000313" key="6">
    <source>
        <dbReference type="Proteomes" id="UP000233293"/>
    </source>
</evidence>
<reference evidence="6" key="1">
    <citation type="submission" date="2017-12" db="EMBL/GenBank/DDBJ databases">
        <title>Draft genome sequence of Telmatospirillum siberiense 26-4b1T, an acidotolerant peatland alphaproteobacterium potentially involved in sulfur cycling.</title>
        <authorList>
            <person name="Hausmann B."/>
            <person name="Pjevac P."/>
            <person name="Schreck K."/>
            <person name="Herbold C.W."/>
            <person name="Daims H."/>
            <person name="Wagner M."/>
            <person name="Pester M."/>
            <person name="Loy A."/>
        </authorList>
    </citation>
    <scope>NUCLEOTIDE SEQUENCE [LARGE SCALE GENOMIC DNA]</scope>
    <source>
        <strain evidence="6">26-4b1</strain>
    </source>
</reference>
<dbReference type="EMBL" id="PIUM01000017">
    <property type="protein sequence ID" value="PKU23757.1"/>
    <property type="molecule type" value="Genomic_DNA"/>
</dbReference>
<gene>
    <name evidence="5" type="ORF">CWS72_14790</name>
</gene>
<name>A0A2N3PTP2_9PROT</name>
<dbReference type="InterPro" id="IPR049704">
    <property type="entry name" value="Aminotrans_3_PPA_site"/>
</dbReference>
<dbReference type="PANTHER" id="PTHR45688:SF13">
    <property type="entry name" value="ALANINE--GLYOXYLATE AMINOTRANSFERASE 2-LIKE"/>
    <property type="match status" value="1"/>
</dbReference>
<dbReference type="PANTHER" id="PTHR45688">
    <property type="match status" value="1"/>
</dbReference>
<dbReference type="PROSITE" id="PS00600">
    <property type="entry name" value="AA_TRANSFER_CLASS_3"/>
    <property type="match status" value="1"/>
</dbReference>
<accession>A0A2N3PTP2</accession>
<keyword evidence="5" id="KW-0808">Transferase</keyword>
<evidence type="ECO:0000256" key="3">
    <source>
        <dbReference type="ARBA" id="ARBA00022898"/>
    </source>
</evidence>